<evidence type="ECO:0000313" key="1">
    <source>
        <dbReference type="EMBL" id="NZA26416.1"/>
    </source>
</evidence>
<reference evidence="1 2" key="1">
    <citation type="submission" date="2020-07" db="EMBL/GenBank/DDBJ databases">
        <title>Luteimonas sp. SJ-92.</title>
        <authorList>
            <person name="Huang X.-X."/>
            <person name="Xu L."/>
            <person name="Sun J.-Q."/>
        </authorList>
    </citation>
    <scope>NUCLEOTIDE SEQUENCE [LARGE SCALE GENOMIC DNA]</scope>
    <source>
        <strain evidence="1 2">SJ-92</strain>
    </source>
</reference>
<accession>A0A853JB00</accession>
<comment type="caution">
    <text evidence="1">The sequence shown here is derived from an EMBL/GenBank/DDBJ whole genome shotgun (WGS) entry which is preliminary data.</text>
</comment>
<dbReference type="Proteomes" id="UP000578091">
    <property type="component" value="Unassembled WGS sequence"/>
</dbReference>
<dbReference type="RefSeq" id="WP_180678206.1">
    <property type="nucleotide sequence ID" value="NZ_JACCKA010000054.1"/>
</dbReference>
<evidence type="ECO:0000313" key="2">
    <source>
        <dbReference type="Proteomes" id="UP000578091"/>
    </source>
</evidence>
<name>A0A853JB00_9GAMM</name>
<keyword evidence="2" id="KW-1185">Reference proteome</keyword>
<dbReference type="AlphaFoldDB" id="A0A853JB00"/>
<sequence>MATTTGPPSAAQRRDHRRMGMEKLAAAQEGWTAMGTALLELQQREFARAIRAAWTPWWSGAWPAFDAQRAVRDVDAVIAAGLAPVSRAVGANTRRQQRARRA</sequence>
<proteinExistence type="predicted"/>
<gene>
    <name evidence="1" type="ORF">H0E84_08455</name>
</gene>
<dbReference type="EMBL" id="JACCKA010000054">
    <property type="protein sequence ID" value="NZA26416.1"/>
    <property type="molecule type" value="Genomic_DNA"/>
</dbReference>
<organism evidence="1 2">
    <name type="scientific">Luteimonas salinisoli</name>
    <dbReference type="NCBI Taxonomy" id="2752307"/>
    <lineage>
        <taxon>Bacteria</taxon>
        <taxon>Pseudomonadati</taxon>
        <taxon>Pseudomonadota</taxon>
        <taxon>Gammaproteobacteria</taxon>
        <taxon>Lysobacterales</taxon>
        <taxon>Lysobacteraceae</taxon>
        <taxon>Luteimonas</taxon>
    </lineage>
</organism>
<protein>
    <submittedName>
        <fullName evidence="1">Uncharacterized protein</fullName>
    </submittedName>
</protein>